<evidence type="ECO:0000256" key="1">
    <source>
        <dbReference type="SAM" id="Phobius"/>
    </source>
</evidence>
<feature type="transmembrane region" description="Helical" evidence="1">
    <location>
        <begin position="6"/>
        <end position="23"/>
    </location>
</feature>
<gene>
    <name evidence="2" type="ORF">HNQ58_001247</name>
</gene>
<keyword evidence="1" id="KW-1133">Transmembrane helix</keyword>
<proteinExistence type="predicted"/>
<comment type="caution">
    <text evidence="2">The sequence shown here is derived from an EMBL/GenBank/DDBJ whole genome shotgun (WGS) entry which is preliminary data.</text>
</comment>
<keyword evidence="3" id="KW-1185">Reference proteome</keyword>
<dbReference type="AlphaFoldDB" id="A0A7W8DE87"/>
<organism evidence="2 3">
    <name type="scientific">Rehaibacterium terrae</name>
    <dbReference type="NCBI Taxonomy" id="1341696"/>
    <lineage>
        <taxon>Bacteria</taxon>
        <taxon>Pseudomonadati</taxon>
        <taxon>Pseudomonadota</taxon>
        <taxon>Gammaproteobacteria</taxon>
        <taxon>Lysobacterales</taxon>
        <taxon>Lysobacteraceae</taxon>
        <taxon>Rehaibacterium</taxon>
    </lineage>
</organism>
<reference evidence="2 3" key="1">
    <citation type="submission" date="2020-08" db="EMBL/GenBank/DDBJ databases">
        <title>Genomic Encyclopedia of Type Strains, Phase IV (KMG-IV): sequencing the most valuable type-strain genomes for metagenomic binning, comparative biology and taxonomic classification.</title>
        <authorList>
            <person name="Goeker M."/>
        </authorList>
    </citation>
    <scope>NUCLEOTIDE SEQUENCE [LARGE SCALE GENOMIC DNA]</scope>
    <source>
        <strain evidence="2 3">DSM 25897</strain>
    </source>
</reference>
<dbReference type="EMBL" id="JACHHX010000007">
    <property type="protein sequence ID" value="MBB5015349.1"/>
    <property type="molecule type" value="Genomic_DNA"/>
</dbReference>
<name>A0A7W8DE87_9GAMM</name>
<protein>
    <submittedName>
        <fullName evidence="2">VIT1/CCC1 family predicted Fe2+/Mn2+ transporter</fullName>
    </submittedName>
</protein>
<accession>A0A7W8DE87</accession>
<dbReference type="Proteomes" id="UP000519004">
    <property type="component" value="Unassembled WGS sequence"/>
</dbReference>
<sequence length="97" mass="10783">MPYLALILFLPWFAVLGALFWLFPRQPRHAARRGFDVAVLLAAAVLSFLGMRWGYLGASPEAGAIWKQVLACLVAYGAFLAVLGLAWPLRARWLRAI</sequence>
<evidence type="ECO:0000313" key="2">
    <source>
        <dbReference type="EMBL" id="MBB5015349.1"/>
    </source>
</evidence>
<evidence type="ECO:0000313" key="3">
    <source>
        <dbReference type="Proteomes" id="UP000519004"/>
    </source>
</evidence>
<keyword evidence="1" id="KW-0812">Transmembrane</keyword>
<dbReference type="RefSeq" id="WP_183948043.1">
    <property type="nucleotide sequence ID" value="NZ_JACHHX010000007.1"/>
</dbReference>
<feature type="transmembrane region" description="Helical" evidence="1">
    <location>
        <begin position="65"/>
        <end position="87"/>
    </location>
</feature>
<keyword evidence="1" id="KW-0472">Membrane</keyword>
<feature type="transmembrane region" description="Helical" evidence="1">
    <location>
        <begin position="35"/>
        <end position="53"/>
    </location>
</feature>